<keyword evidence="2 5" id="KW-0812">Transmembrane</keyword>
<evidence type="ECO:0000256" key="1">
    <source>
        <dbReference type="ARBA" id="ARBA00004141"/>
    </source>
</evidence>
<reference evidence="7" key="1">
    <citation type="submission" date="2015-12" db="EMBL/GenBank/DDBJ databases">
        <authorList>
            <person name="Lodha T.D."/>
            <person name="Chintalapati S."/>
            <person name="Chintalapati V.R."/>
            <person name="Sravanthi T."/>
        </authorList>
    </citation>
    <scope>NUCLEOTIDE SEQUENCE [LARGE SCALE GENOMIC DNA]</scope>
    <source>
        <strain evidence="7">JC133</strain>
    </source>
</reference>
<dbReference type="InterPro" id="IPR027359">
    <property type="entry name" value="Volt_channel_dom_sf"/>
</dbReference>
<feature type="transmembrane region" description="Helical" evidence="5">
    <location>
        <begin position="42"/>
        <end position="59"/>
    </location>
</feature>
<gene>
    <name evidence="6" type="ORF">AU468_11790</name>
</gene>
<name>A0A2S4JGX3_9SPIO</name>
<feature type="transmembrane region" description="Helical" evidence="5">
    <location>
        <begin position="273"/>
        <end position="294"/>
    </location>
</feature>
<dbReference type="GO" id="GO:0016020">
    <property type="term" value="C:membrane"/>
    <property type="evidence" value="ECO:0007669"/>
    <property type="project" value="UniProtKB-SubCell"/>
</dbReference>
<evidence type="ECO:0000256" key="5">
    <source>
        <dbReference type="SAM" id="Phobius"/>
    </source>
</evidence>
<evidence type="ECO:0000256" key="4">
    <source>
        <dbReference type="ARBA" id="ARBA00023136"/>
    </source>
</evidence>
<accession>A0A2S4JGX3</accession>
<dbReference type="Gene3D" id="1.20.120.350">
    <property type="entry name" value="Voltage-gated potassium channels. Chain C"/>
    <property type="match status" value="1"/>
</dbReference>
<dbReference type="EMBL" id="LPWH01000117">
    <property type="protein sequence ID" value="POQ98719.1"/>
    <property type="molecule type" value="Genomic_DNA"/>
</dbReference>
<comment type="caution">
    <text evidence="6">The sequence shown here is derived from an EMBL/GenBank/DDBJ whole genome shotgun (WGS) entry which is preliminary data.</text>
</comment>
<evidence type="ECO:0000313" key="7">
    <source>
        <dbReference type="Proteomes" id="UP000237350"/>
    </source>
</evidence>
<proteinExistence type="predicted"/>
<dbReference type="AlphaFoldDB" id="A0A2S4JGX3"/>
<keyword evidence="3 5" id="KW-1133">Transmembrane helix</keyword>
<evidence type="ECO:0000256" key="3">
    <source>
        <dbReference type="ARBA" id="ARBA00022989"/>
    </source>
</evidence>
<organism evidence="6 7">
    <name type="scientific">Alkalispirochaeta sphaeroplastigenens</name>
    <dbReference type="NCBI Taxonomy" id="1187066"/>
    <lineage>
        <taxon>Bacteria</taxon>
        <taxon>Pseudomonadati</taxon>
        <taxon>Spirochaetota</taxon>
        <taxon>Spirochaetia</taxon>
        <taxon>Spirochaetales</taxon>
        <taxon>Spirochaetaceae</taxon>
        <taxon>Alkalispirochaeta</taxon>
    </lineage>
</organism>
<keyword evidence="4 5" id="KW-0472">Membrane</keyword>
<evidence type="ECO:0000313" key="6">
    <source>
        <dbReference type="EMBL" id="POQ98719.1"/>
    </source>
</evidence>
<evidence type="ECO:0000256" key="2">
    <source>
        <dbReference type="ARBA" id="ARBA00022692"/>
    </source>
</evidence>
<dbReference type="OrthoDB" id="370307at2"/>
<comment type="subcellular location">
    <subcellularLocation>
        <location evidence="1">Membrane</location>
        <topology evidence="1">Multi-pass membrane protein</topology>
    </subcellularLocation>
</comment>
<dbReference type="Proteomes" id="UP000237350">
    <property type="component" value="Unassembled WGS sequence"/>
</dbReference>
<sequence>MKKTRILLEILALAAVLAALTHTVLDDLVLVIDGSLLLRRRLLFAGLGLDLFLFMECILRGYHAFRYRQFRRYLVRQGGWIDLVASAPLLLLVSGPAVLGELAGGIVPVSLGLGLALRHLRLLRFLKLLRYLGPGMGFPGDDSAPAGGELPASRRWVPLILAVAVIALAGIDLLIPWGGSAGAGELPHQERTLAALQEEQLLDQPGELRRFLEARGVLLLEYRGTVLYSRHDQADYDRLYGPGDYQVLEAGEITLFSDLKPLLRSHGAAGLRYATLTGVLVLGAGFLGGAGGSGRAPSGRSRRKRP</sequence>
<keyword evidence="7" id="KW-1185">Reference proteome</keyword>
<feature type="transmembrane region" description="Helical" evidence="5">
    <location>
        <begin position="156"/>
        <end position="177"/>
    </location>
</feature>
<dbReference type="SUPFAM" id="SSF81324">
    <property type="entry name" value="Voltage-gated potassium channels"/>
    <property type="match status" value="1"/>
</dbReference>
<protein>
    <recommendedName>
        <fullName evidence="8">Ion transport domain-containing protein</fullName>
    </recommendedName>
</protein>
<evidence type="ECO:0008006" key="8">
    <source>
        <dbReference type="Google" id="ProtNLM"/>
    </source>
</evidence>
<dbReference type="RefSeq" id="WP_103680912.1">
    <property type="nucleotide sequence ID" value="NZ_LPWH01000117.1"/>
</dbReference>